<name>A0A9E7GPS5_9LILI</name>
<reference evidence="1" key="1">
    <citation type="submission" date="2022-05" db="EMBL/GenBank/DDBJ databases">
        <title>The Musa troglodytarum L. genome provides insights into the mechanism of non-climacteric behaviour and enrichment of carotenoids.</title>
        <authorList>
            <person name="Wang J."/>
        </authorList>
    </citation>
    <scope>NUCLEOTIDE SEQUENCE</scope>
    <source>
        <tissue evidence="1">Leaf</tissue>
    </source>
</reference>
<organism evidence="1 2">
    <name type="scientific">Musa troglodytarum</name>
    <name type="common">fe'i banana</name>
    <dbReference type="NCBI Taxonomy" id="320322"/>
    <lineage>
        <taxon>Eukaryota</taxon>
        <taxon>Viridiplantae</taxon>
        <taxon>Streptophyta</taxon>
        <taxon>Embryophyta</taxon>
        <taxon>Tracheophyta</taxon>
        <taxon>Spermatophyta</taxon>
        <taxon>Magnoliopsida</taxon>
        <taxon>Liliopsida</taxon>
        <taxon>Zingiberales</taxon>
        <taxon>Musaceae</taxon>
        <taxon>Musa</taxon>
    </lineage>
</organism>
<proteinExistence type="predicted"/>
<evidence type="ECO:0000313" key="2">
    <source>
        <dbReference type="Proteomes" id="UP001055439"/>
    </source>
</evidence>
<evidence type="ECO:0000313" key="1">
    <source>
        <dbReference type="EMBL" id="URE16888.1"/>
    </source>
</evidence>
<gene>
    <name evidence="1" type="ORF">MUK42_10447</name>
</gene>
<accession>A0A9E7GPS5</accession>
<keyword evidence="2" id="KW-1185">Reference proteome</keyword>
<dbReference type="AlphaFoldDB" id="A0A9E7GPS5"/>
<protein>
    <submittedName>
        <fullName evidence="1">Uncharacterized protein</fullName>
    </submittedName>
</protein>
<dbReference type="Proteomes" id="UP001055439">
    <property type="component" value="Chromosome 7"/>
</dbReference>
<dbReference type="EMBL" id="CP097509">
    <property type="protein sequence ID" value="URE16888.1"/>
    <property type="molecule type" value="Genomic_DNA"/>
</dbReference>
<sequence>MEAHPNTFPLRSFLRHALADAHRCHREEEEKQKPIYSSFLRLLRPALHPL</sequence>